<evidence type="ECO:0000256" key="1">
    <source>
        <dbReference type="SAM" id="MobiDB-lite"/>
    </source>
</evidence>
<feature type="region of interest" description="Disordered" evidence="1">
    <location>
        <begin position="69"/>
        <end position="103"/>
    </location>
</feature>
<sequence>MSCQLGGCVNDNLRVACWVVAAAFADADSVRHVHELHRLHLGTVVAIRLLGVSDLVPNLVPLAAEQTRETAELAHPGQPQGSSLTPHPTYENVATREDGRNGC</sequence>
<reference evidence="2" key="2">
    <citation type="journal article" date="2015" name="Data Brief">
        <title>Shoot transcriptome of the giant reed, Arundo donax.</title>
        <authorList>
            <person name="Barrero R.A."/>
            <person name="Guerrero F.D."/>
            <person name="Moolhuijzen P."/>
            <person name="Goolsby J.A."/>
            <person name="Tidwell J."/>
            <person name="Bellgard S.E."/>
            <person name="Bellgard M.I."/>
        </authorList>
    </citation>
    <scope>NUCLEOTIDE SEQUENCE</scope>
    <source>
        <tissue evidence="2">Shoot tissue taken approximately 20 cm above the soil surface</tissue>
    </source>
</reference>
<proteinExistence type="predicted"/>
<reference evidence="2" key="1">
    <citation type="submission" date="2014-09" db="EMBL/GenBank/DDBJ databases">
        <authorList>
            <person name="Magalhaes I.L.F."/>
            <person name="Oliveira U."/>
            <person name="Santos F.R."/>
            <person name="Vidigal T.H.D.A."/>
            <person name="Brescovit A.D."/>
            <person name="Santos A.J."/>
        </authorList>
    </citation>
    <scope>NUCLEOTIDE SEQUENCE</scope>
    <source>
        <tissue evidence="2">Shoot tissue taken approximately 20 cm above the soil surface</tissue>
    </source>
</reference>
<dbReference type="EMBL" id="GBRH01201621">
    <property type="protein sequence ID" value="JAD96274.1"/>
    <property type="molecule type" value="Transcribed_RNA"/>
</dbReference>
<accession>A0A0A9E672</accession>
<evidence type="ECO:0000313" key="2">
    <source>
        <dbReference type="EMBL" id="JAD96274.1"/>
    </source>
</evidence>
<protein>
    <submittedName>
        <fullName evidence="2">Uncharacterized protein</fullName>
    </submittedName>
</protein>
<organism evidence="2">
    <name type="scientific">Arundo donax</name>
    <name type="common">Giant reed</name>
    <name type="synonym">Donax arundinaceus</name>
    <dbReference type="NCBI Taxonomy" id="35708"/>
    <lineage>
        <taxon>Eukaryota</taxon>
        <taxon>Viridiplantae</taxon>
        <taxon>Streptophyta</taxon>
        <taxon>Embryophyta</taxon>
        <taxon>Tracheophyta</taxon>
        <taxon>Spermatophyta</taxon>
        <taxon>Magnoliopsida</taxon>
        <taxon>Liliopsida</taxon>
        <taxon>Poales</taxon>
        <taxon>Poaceae</taxon>
        <taxon>PACMAD clade</taxon>
        <taxon>Arundinoideae</taxon>
        <taxon>Arundineae</taxon>
        <taxon>Arundo</taxon>
    </lineage>
</organism>
<dbReference type="AlphaFoldDB" id="A0A0A9E672"/>
<name>A0A0A9E672_ARUDO</name>
<feature type="compositionally biased region" description="Basic and acidic residues" evidence="1">
    <location>
        <begin position="94"/>
        <end position="103"/>
    </location>
</feature>